<name>A0A1L6MX34_9BACT</name>
<dbReference type="AlphaFoldDB" id="A0A1L6MX34"/>
<keyword evidence="2" id="KW-1185">Reference proteome</keyword>
<organism evidence="1 2">
    <name type="scientific">Pajaroellobacter abortibovis</name>
    <dbReference type="NCBI Taxonomy" id="1882918"/>
    <lineage>
        <taxon>Bacteria</taxon>
        <taxon>Pseudomonadati</taxon>
        <taxon>Myxococcota</taxon>
        <taxon>Polyangia</taxon>
        <taxon>Polyangiales</taxon>
        <taxon>Polyangiaceae</taxon>
    </lineage>
</organism>
<evidence type="ECO:0000313" key="2">
    <source>
        <dbReference type="Proteomes" id="UP000185544"/>
    </source>
</evidence>
<evidence type="ECO:0000313" key="1">
    <source>
        <dbReference type="EMBL" id="APS00107.1"/>
    </source>
</evidence>
<proteinExistence type="predicted"/>
<protein>
    <submittedName>
        <fullName evidence="1">Uncharacterized protein</fullName>
    </submittedName>
</protein>
<dbReference type="STRING" id="1882918.BCY86_04990"/>
<gene>
    <name evidence="1" type="ORF">BCY86_04990</name>
</gene>
<reference evidence="1 2" key="1">
    <citation type="submission" date="2016-08" db="EMBL/GenBank/DDBJ databases">
        <title>Identification and validation of antigenic proteins from Pajaroellobacter abortibovis using de-novo genome sequence assembly and reverse vaccinology.</title>
        <authorList>
            <person name="Welly B.T."/>
            <person name="Miller M.R."/>
            <person name="Stott J.L."/>
            <person name="Blanchard M.T."/>
            <person name="Islas-Trejo A.D."/>
            <person name="O'Rourke S.M."/>
            <person name="Young A.E."/>
            <person name="Medrano J.F."/>
            <person name="Van Eenennaam A.L."/>
        </authorList>
    </citation>
    <scope>NUCLEOTIDE SEQUENCE [LARGE SCALE GENOMIC DNA]</scope>
    <source>
        <strain evidence="1 2">BTF92-0548A/99-0131</strain>
    </source>
</reference>
<accession>A0A1L6MX34</accession>
<dbReference type="KEGG" id="pabo:BCY86_04990"/>
<dbReference type="Proteomes" id="UP000185544">
    <property type="component" value="Chromosome"/>
</dbReference>
<sequence length="88" mass="9624">MNSAGGRTPDPKGGCKTGEEVRMALGKHAYSVVPLFVDEALSCVERLLRRISLDQGMEEQQSDSGVSRSVLASALSMDRMKSRKLFCF</sequence>
<dbReference type="EMBL" id="CP016908">
    <property type="protein sequence ID" value="APS00107.1"/>
    <property type="molecule type" value="Genomic_DNA"/>
</dbReference>